<dbReference type="EMBL" id="MLJW01000003">
    <property type="protein sequence ID" value="OIR18393.1"/>
    <property type="molecule type" value="Genomic_DNA"/>
</dbReference>
<dbReference type="InterPro" id="IPR029061">
    <property type="entry name" value="THDP-binding"/>
</dbReference>
<dbReference type="PANTHER" id="PTHR43452:SF30">
    <property type="entry name" value="PYRUVATE DECARBOXYLASE ISOZYME 1-RELATED"/>
    <property type="match status" value="1"/>
</dbReference>
<organism evidence="9">
    <name type="scientific">mine drainage metagenome</name>
    <dbReference type="NCBI Taxonomy" id="410659"/>
    <lineage>
        <taxon>unclassified sequences</taxon>
        <taxon>metagenomes</taxon>
        <taxon>ecological metagenomes</taxon>
    </lineage>
</organism>
<keyword evidence="6" id="KW-0786">Thiamine pyrophosphate</keyword>
<feature type="domain" description="Thiamine pyrophosphate enzyme N-terminal TPP-binding" evidence="8">
    <location>
        <begin position="7"/>
        <end position="67"/>
    </location>
</feature>
<keyword evidence="4" id="KW-0210">Decarboxylase</keyword>
<comment type="caution">
    <text evidence="9">The sequence shown here is derived from an EMBL/GenBank/DDBJ whole genome shotgun (WGS) entry which is preliminary data.</text>
</comment>
<dbReference type="SUPFAM" id="SSF52518">
    <property type="entry name" value="Thiamin diphosphate-binding fold (THDP-binding)"/>
    <property type="match status" value="1"/>
</dbReference>
<evidence type="ECO:0000256" key="3">
    <source>
        <dbReference type="ARBA" id="ARBA00022723"/>
    </source>
</evidence>
<dbReference type="Gene3D" id="3.40.50.970">
    <property type="match status" value="1"/>
</dbReference>
<dbReference type="Pfam" id="PF02776">
    <property type="entry name" value="TPP_enzyme_N"/>
    <property type="match status" value="1"/>
</dbReference>
<keyword evidence="5" id="KW-0460">Magnesium</keyword>
<keyword evidence="3" id="KW-0479">Metal-binding</keyword>
<proteinExistence type="inferred from homology"/>
<evidence type="ECO:0000259" key="8">
    <source>
        <dbReference type="Pfam" id="PF02776"/>
    </source>
</evidence>
<comment type="similarity">
    <text evidence="2">Belongs to the TPP enzyme family.</text>
</comment>
<sequence>MTSREITVAEYLPIRLKQIGVNQLFGVPGDFVLGFFNQVLESEVKYVSTCNEFKAAYAADGYARVRGIDAFASPFGGGPGLDVQTEARA</sequence>
<dbReference type="AlphaFoldDB" id="A0A1J5TBY3"/>
<evidence type="ECO:0000256" key="7">
    <source>
        <dbReference type="ARBA" id="ARBA00023239"/>
    </source>
</evidence>
<evidence type="ECO:0000313" key="9">
    <source>
        <dbReference type="EMBL" id="OIR18393.1"/>
    </source>
</evidence>
<dbReference type="GO" id="GO:0005829">
    <property type="term" value="C:cytosol"/>
    <property type="evidence" value="ECO:0007669"/>
    <property type="project" value="TreeGrafter"/>
</dbReference>
<keyword evidence="7 9" id="KW-0456">Lyase</keyword>
<evidence type="ECO:0000256" key="1">
    <source>
        <dbReference type="ARBA" id="ARBA00001964"/>
    </source>
</evidence>
<protein>
    <submittedName>
        <fullName evidence="9">Alpha-keto-acid decarboxylase</fullName>
        <ecNumber evidence="9">4.1.1.-</ecNumber>
    </submittedName>
</protein>
<dbReference type="GO" id="GO:0004737">
    <property type="term" value="F:pyruvate decarboxylase activity"/>
    <property type="evidence" value="ECO:0007669"/>
    <property type="project" value="TreeGrafter"/>
</dbReference>
<reference evidence="9" key="1">
    <citation type="submission" date="2016-10" db="EMBL/GenBank/DDBJ databases">
        <title>Sequence of Gallionella enrichment culture.</title>
        <authorList>
            <person name="Poehlein A."/>
            <person name="Muehling M."/>
            <person name="Daniel R."/>
        </authorList>
    </citation>
    <scope>NUCLEOTIDE SEQUENCE</scope>
</reference>
<accession>A0A1J5TBY3</accession>
<comment type="cofactor">
    <cofactor evidence="1">
        <name>thiamine diphosphate</name>
        <dbReference type="ChEBI" id="CHEBI:58937"/>
    </cofactor>
</comment>
<dbReference type="GO" id="GO:0000949">
    <property type="term" value="P:aromatic amino acid family catabolic process to alcohol via Ehrlich pathway"/>
    <property type="evidence" value="ECO:0007669"/>
    <property type="project" value="TreeGrafter"/>
</dbReference>
<dbReference type="GO" id="GO:0030976">
    <property type="term" value="F:thiamine pyrophosphate binding"/>
    <property type="evidence" value="ECO:0007669"/>
    <property type="project" value="InterPro"/>
</dbReference>
<dbReference type="EC" id="4.1.1.-" evidence="9"/>
<dbReference type="GO" id="GO:0046872">
    <property type="term" value="F:metal ion binding"/>
    <property type="evidence" value="ECO:0007669"/>
    <property type="project" value="UniProtKB-KW"/>
</dbReference>
<name>A0A1J5TBY3_9ZZZZ</name>
<dbReference type="InterPro" id="IPR012110">
    <property type="entry name" value="PDC/IPDC-like"/>
</dbReference>
<dbReference type="InterPro" id="IPR012001">
    <property type="entry name" value="Thiamin_PyroP_enz_TPP-bd_dom"/>
</dbReference>
<evidence type="ECO:0000256" key="4">
    <source>
        <dbReference type="ARBA" id="ARBA00022793"/>
    </source>
</evidence>
<gene>
    <name evidence="9" type="primary">kdc</name>
    <name evidence="9" type="ORF">GALL_17220</name>
</gene>
<evidence type="ECO:0000256" key="6">
    <source>
        <dbReference type="ARBA" id="ARBA00023052"/>
    </source>
</evidence>
<evidence type="ECO:0000256" key="5">
    <source>
        <dbReference type="ARBA" id="ARBA00022842"/>
    </source>
</evidence>
<evidence type="ECO:0000256" key="2">
    <source>
        <dbReference type="ARBA" id="ARBA00007812"/>
    </source>
</evidence>
<dbReference type="PANTHER" id="PTHR43452">
    <property type="entry name" value="PYRUVATE DECARBOXYLASE"/>
    <property type="match status" value="1"/>
</dbReference>